<dbReference type="EMBL" id="JANBVN010000315">
    <property type="protein sequence ID" value="KAJ9129670.1"/>
    <property type="molecule type" value="Genomic_DNA"/>
</dbReference>
<dbReference type="Proteomes" id="UP001174691">
    <property type="component" value="Unassembled WGS sequence"/>
</dbReference>
<feature type="region of interest" description="Disordered" evidence="2">
    <location>
        <begin position="468"/>
        <end position="488"/>
    </location>
</feature>
<comment type="caution">
    <text evidence="3">The sequence shown here is derived from an EMBL/GenBank/DDBJ whole genome shotgun (WGS) entry which is preliminary data.</text>
</comment>
<feature type="coiled-coil region" evidence="1">
    <location>
        <begin position="54"/>
        <end position="172"/>
    </location>
</feature>
<feature type="compositionally biased region" description="Polar residues" evidence="2">
    <location>
        <begin position="470"/>
        <end position="481"/>
    </location>
</feature>
<dbReference type="AlphaFoldDB" id="A0AA38VCQ6"/>
<reference evidence="3" key="1">
    <citation type="submission" date="2022-07" db="EMBL/GenBank/DDBJ databases">
        <title>Fungi with potential for degradation of polypropylene.</title>
        <authorList>
            <person name="Gostincar C."/>
        </authorList>
    </citation>
    <scope>NUCLEOTIDE SEQUENCE</scope>
    <source>
        <strain evidence="3">EXF-13287</strain>
    </source>
</reference>
<name>A0AA38VCQ6_9PEZI</name>
<protein>
    <recommendedName>
        <fullName evidence="5">MEI5 protein</fullName>
    </recommendedName>
</protein>
<evidence type="ECO:0000313" key="4">
    <source>
        <dbReference type="Proteomes" id="UP001174691"/>
    </source>
</evidence>
<proteinExistence type="predicted"/>
<sequence>MSDNKKKTNGEAPPPTTSKGSKFAEKFNRFINLCNEMKNDSAGALDYEKTVDDNNRLKKALEKRDGEVDALEAEVERLNKLRLSYVDDFEMKCVDYNSKLKDVESTRKALDRTQGKLEDANNKIKKLEVEKGKFEMKAREKEALLRKTAKELSEREHRVRELEFQLTSAQKKINFYGEDQLIVKDTDNIAEQFQIFADKCHQVVMECFYGCEAPPKDINTISTSLASCNGNFGAKLPLSRSTSPAARLMRCAAAELVLINALYNHIFTDVYIPGAVQYRRAVSTTLQILNDPQREALVRCQLLAEFETQADTFQSVAQPASNEVCTALDSLLPAGEPRQKFQTKLAELLKDAFELWRSLQASTRRVYADMSVDPHILERDTDFYSDYDYGALRNATNPSMLAPAGQAVQLLFPMVCIGEEVAFNPKALWSDQAAVVDARDELAAERTSIHGGVAGVPDVVRQPVARRRNSISARNTQSPVNSAVAHRV</sequence>
<organism evidence="3 4">
    <name type="scientific">Coniochaeta hoffmannii</name>
    <dbReference type="NCBI Taxonomy" id="91930"/>
    <lineage>
        <taxon>Eukaryota</taxon>
        <taxon>Fungi</taxon>
        <taxon>Dikarya</taxon>
        <taxon>Ascomycota</taxon>
        <taxon>Pezizomycotina</taxon>
        <taxon>Sordariomycetes</taxon>
        <taxon>Sordariomycetidae</taxon>
        <taxon>Coniochaetales</taxon>
        <taxon>Coniochaetaceae</taxon>
        <taxon>Coniochaeta</taxon>
    </lineage>
</organism>
<keyword evidence="1" id="KW-0175">Coiled coil</keyword>
<evidence type="ECO:0000256" key="2">
    <source>
        <dbReference type="SAM" id="MobiDB-lite"/>
    </source>
</evidence>
<evidence type="ECO:0008006" key="5">
    <source>
        <dbReference type="Google" id="ProtNLM"/>
    </source>
</evidence>
<feature type="region of interest" description="Disordered" evidence="2">
    <location>
        <begin position="1"/>
        <end position="23"/>
    </location>
</feature>
<keyword evidence="4" id="KW-1185">Reference proteome</keyword>
<accession>A0AA38VCQ6</accession>
<evidence type="ECO:0000313" key="3">
    <source>
        <dbReference type="EMBL" id="KAJ9129670.1"/>
    </source>
</evidence>
<evidence type="ECO:0000256" key="1">
    <source>
        <dbReference type="SAM" id="Coils"/>
    </source>
</evidence>
<gene>
    <name evidence="3" type="ORF">NKR19_g10250</name>
</gene>